<feature type="compositionally biased region" description="Polar residues" evidence="1">
    <location>
        <begin position="459"/>
        <end position="472"/>
    </location>
</feature>
<dbReference type="RefSeq" id="XP_018263246.1">
    <property type="nucleotide sequence ID" value="XM_018408035.1"/>
</dbReference>
<reference evidence="2" key="1">
    <citation type="submission" date="2013-07" db="EMBL/GenBank/DDBJ databases">
        <title>The Genome Sequence of Cryptococcus dejecticola CBS10117.</title>
        <authorList>
            <consortium name="The Broad Institute Genome Sequencing Platform"/>
            <person name="Cuomo C."/>
            <person name="Litvintseva A."/>
            <person name="Chen Y."/>
            <person name="Heitman J."/>
            <person name="Sun S."/>
            <person name="Springer D."/>
            <person name="Dromer F."/>
            <person name="Young S.K."/>
            <person name="Zeng Q."/>
            <person name="Gargeya S."/>
            <person name="Fitzgerald M."/>
            <person name="Abouelleil A."/>
            <person name="Alvarado L."/>
            <person name="Berlin A.M."/>
            <person name="Chapman S.B."/>
            <person name="Dewar J."/>
            <person name="Goldberg J."/>
            <person name="Griggs A."/>
            <person name="Gujja S."/>
            <person name="Hansen M."/>
            <person name="Howarth C."/>
            <person name="Imamovic A."/>
            <person name="Larimer J."/>
            <person name="McCowan C."/>
            <person name="Murphy C."/>
            <person name="Pearson M."/>
            <person name="Priest M."/>
            <person name="Roberts A."/>
            <person name="Saif S."/>
            <person name="Shea T."/>
            <person name="Sykes S."/>
            <person name="Wortman J."/>
            <person name="Nusbaum C."/>
            <person name="Birren B."/>
        </authorList>
    </citation>
    <scope>NUCLEOTIDE SEQUENCE [LARGE SCALE GENOMIC DNA]</scope>
    <source>
        <strain evidence="2">CBS 10117</strain>
    </source>
</reference>
<accession>A0A1A6A5S4</accession>
<reference evidence="3" key="2">
    <citation type="submission" date="2013-07" db="EMBL/GenBank/DDBJ databases">
        <authorList>
            <consortium name="The Broad Institute Genome Sequencing Platform"/>
            <person name="Cuomo C."/>
            <person name="Litvintseva A."/>
            <person name="Chen Y."/>
            <person name="Heitman J."/>
            <person name="Sun S."/>
            <person name="Springer D."/>
            <person name="Dromer F."/>
            <person name="Young S.K."/>
            <person name="Zeng Q."/>
            <person name="Gargeya S."/>
            <person name="Fitzgerald M."/>
            <person name="Abouelleil A."/>
            <person name="Alvarado L."/>
            <person name="Berlin A.M."/>
            <person name="Chapman S.B."/>
            <person name="Dewar J."/>
            <person name="Goldberg J."/>
            <person name="Griggs A."/>
            <person name="Gujja S."/>
            <person name="Hansen M."/>
            <person name="Howarth C."/>
            <person name="Imamovic A."/>
            <person name="Larimer J."/>
            <person name="McCowan C."/>
            <person name="Murphy C."/>
            <person name="Pearson M."/>
            <person name="Priest M."/>
            <person name="Roberts A."/>
            <person name="Saif S."/>
            <person name="Shea T."/>
            <person name="Sykes S."/>
            <person name="Wortman J."/>
            <person name="Nusbaum C."/>
            <person name="Birren B."/>
        </authorList>
    </citation>
    <scope>NUCLEOTIDE SEQUENCE</scope>
    <source>
        <strain evidence="3">CBS 10117</strain>
    </source>
</reference>
<feature type="compositionally biased region" description="Polar residues" evidence="1">
    <location>
        <begin position="553"/>
        <end position="566"/>
    </location>
</feature>
<dbReference type="OrthoDB" id="10458432at2759"/>
<evidence type="ECO:0000313" key="4">
    <source>
        <dbReference type="Proteomes" id="UP000078595"/>
    </source>
</evidence>
<dbReference type="GeneID" id="28968438"/>
<proteinExistence type="predicted"/>
<evidence type="ECO:0000256" key="1">
    <source>
        <dbReference type="SAM" id="MobiDB-lite"/>
    </source>
</evidence>
<feature type="region of interest" description="Disordered" evidence="1">
    <location>
        <begin position="436"/>
        <end position="573"/>
    </location>
</feature>
<organism evidence="2">
    <name type="scientific">Kwoniella dejecticola CBS 10117</name>
    <dbReference type="NCBI Taxonomy" id="1296121"/>
    <lineage>
        <taxon>Eukaryota</taxon>
        <taxon>Fungi</taxon>
        <taxon>Dikarya</taxon>
        <taxon>Basidiomycota</taxon>
        <taxon>Agaricomycotina</taxon>
        <taxon>Tremellomycetes</taxon>
        <taxon>Tremellales</taxon>
        <taxon>Cryptococcaceae</taxon>
        <taxon>Kwoniella</taxon>
    </lineage>
</organism>
<feature type="compositionally biased region" description="Low complexity" evidence="1">
    <location>
        <begin position="444"/>
        <end position="458"/>
    </location>
</feature>
<dbReference type="VEuPathDB" id="FungiDB:I303_04739"/>
<feature type="compositionally biased region" description="Polar residues" evidence="1">
    <location>
        <begin position="485"/>
        <end position="498"/>
    </location>
</feature>
<dbReference type="EMBL" id="CP144534">
    <property type="protein sequence ID" value="WWC61699.1"/>
    <property type="molecule type" value="Genomic_DNA"/>
</dbReference>
<dbReference type="EMBL" id="KI894031">
    <property type="protein sequence ID" value="OBR85404.1"/>
    <property type="molecule type" value="Genomic_DNA"/>
</dbReference>
<feature type="compositionally biased region" description="Polar residues" evidence="1">
    <location>
        <begin position="35"/>
        <end position="55"/>
    </location>
</feature>
<name>A0A1A6A5S4_9TREE</name>
<keyword evidence="4" id="KW-1185">Reference proteome</keyword>
<evidence type="ECO:0000313" key="2">
    <source>
        <dbReference type="EMBL" id="OBR85404.1"/>
    </source>
</evidence>
<feature type="region of interest" description="Disordered" evidence="1">
    <location>
        <begin position="393"/>
        <end position="412"/>
    </location>
</feature>
<dbReference type="Proteomes" id="UP000078595">
    <property type="component" value="Chromosome 5"/>
</dbReference>
<feature type="region of interest" description="Disordered" evidence="1">
    <location>
        <begin position="35"/>
        <end position="73"/>
    </location>
</feature>
<gene>
    <name evidence="2" type="ORF">I303_04739</name>
    <name evidence="3" type="ORF">I303_104284</name>
</gene>
<reference evidence="3" key="3">
    <citation type="submission" date="2024-02" db="EMBL/GenBank/DDBJ databases">
        <title>Comparative genomics of Cryptococcus and Kwoniella reveals pathogenesis evolution and contrasting modes of karyotype evolution via chromosome fusion or intercentromeric recombination.</title>
        <authorList>
            <person name="Coelho M.A."/>
            <person name="David-Palma M."/>
            <person name="Shea T."/>
            <person name="Bowers K."/>
            <person name="McGinley-Smith S."/>
            <person name="Mohammad A.W."/>
            <person name="Gnirke A."/>
            <person name="Yurkov A.M."/>
            <person name="Nowrousian M."/>
            <person name="Sun S."/>
            <person name="Cuomo C.A."/>
            <person name="Heitman J."/>
        </authorList>
    </citation>
    <scope>NUCLEOTIDE SEQUENCE</scope>
    <source>
        <strain evidence="3">CBS 10117</strain>
    </source>
</reference>
<dbReference type="AlphaFoldDB" id="A0A1A6A5S4"/>
<dbReference type="KEGG" id="kdj:28968438"/>
<evidence type="ECO:0000313" key="3">
    <source>
        <dbReference type="EMBL" id="WWC61699.1"/>
    </source>
</evidence>
<sequence length="573" mass="63385">MSVATQTSAGPPQRSYQELACHVTRFERPASSFASAANDSVDENNGASPATNWVTNGDPDQDRISNTRKNNRTVGDGYEDLWGSGSPIRPKVNLYNLVHHLRSIGAGTETDQETRENVLSLLKGEKKSFDINTTNVGNPTYNQTRKEVEGTIRAMLQQGMKDQAQALHKEKVEEAVSVATQWLKGTLKDTVETDLHMYNLETYLDTIAGSAKDDDARRTKRKAIQKALLTGHSTVEMSYKDSLRLNEGYRRIKKDEDKEIALSYSDNEPEGKKAMQKTRMKDLASKAKKWYTDSGLSDEDWQISLALRGRAIQNGDTDDTDEGKGGGMDENTATLRSSNLDHFLQRHSAMAKDPEILKTVSEVWHGKGHRSITFKTKEEATALDKAADDSLKEQQALRSKNDQAGLESYSKTKRASWDPYLEEWAKIAGRSFETWENSTSAGNSSKSTTPRPTTSQTRAGRSTSNATKTAQELSKDEVKEIDRFVNSSSGRSGMTDDQLSVMREALRRGGAYGKQGVTEQSERNLASKRGWDGLNTDTRYLDSLNKRIRHPHSGTSAAPVRSSSGLPTIAASA</sequence>
<protein>
    <submittedName>
        <fullName evidence="2">Uncharacterized protein</fullName>
    </submittedName>
</protein>
<feature type="region of interest" description="Disordered" evidence="1">
    <location>
        <begin position="312"/>
        <end position="333"/>
    </location>
</feature>
<feature type="compositionally biased region" description="Basic and acidic residues" evidence="1">
    <location>
        <begin position="473"/>
        <end position="483"/>
    </location>
</feature>